<dbReference type="InterPro" id="IPR004252">
    <property type="entry name" value="Probable_transposase_24"/>
</dbReference>
<feature type="region of interest" description="Disordered" evidence="1">
    <location>
        <begin position="127"/>
        <end position="165"/>
    </location>
</feature>
<accession>A0ABD1M5I2</accession>
<comment type="caution">
    <text evidence="2">The sequence shown here is derived from an EMBL/GenBank/DDBJ whole genome shotgun (WGS) entry which is preliminary data.</text>
</comment>
<dbReference type="Pfam" id="PF03004">
    <property type="entry name" value="Transposase_24"/>
    <property type="match status" value="1"/>
</dbReference>
<feature type="region of interest" description="Disordered" evidence="1">
    <location>
        <begin position="423"/>
        <end position="465"/>
    </location>
</feature>
<dbReference type="InterPro" id="IPR012881">
    <property type="entry name" value="DUF1685"/>
</dbReference>
<gene>
    <name evidence="2" type="ORF">Fmac_018572</name>
</gene>
<feature type="compositionally biased region" description="Low complexity" evidence="1">
    <location>
        <begin position="423"/>
        <end position="434"/>
    </location>
</feature>
<organism evidence="2 3">
    <name type="scientific">Flemingia macrophylla</name>
    <dbReference type="NCBI Taxonomy" id="520843"/>
    <lineage>
        <taxon>Eukaryota</taxon>
        <taxon>Viridiplantae</taxon>
        <taxon>Streptophyta</taxon>
        <taxon>Embryophyta</taxon>
        <taxon>Tracheophyta</taxon>
        <taxon>Spermatophyta</taxon>
        <taxon>Magnoliopsida</taxon>
        <taxon>eudicotyledons</taxon>
        <taxon>Gunneridae</taxon>
        <taxon>Pentapetalae</taxon>
        <taxon>rosids</taxon>
        <taxon>fabids</taxon>
        <taxon>Fabales</taxon>
        <taxon>Fabaceae</taxon>
        <taxon>Papilionoideae</taxon>
        <taxon>50 kb inversion clade</taxon>
        <taxon>NPAAA clade</taxon>
        <taxon>indigoferoid/millettioid clade</taxon>
        <taxon>Phaseoleae</taxon>
        <taxon>Flemingia</taxon>
    </lineage>
</organism>
<dbReference type="Pfam" id="PF07939">
    <property type="entry name" value="DUF1685"/>
    <property type="match status" value="1"/>
</dbReference>
<dbReference type="Proteomes" id="UP001603857">
    <property type="component" value="Unassembled WGS sequence"/>
</dbReference>
<feature type="compositionally biased region" description="Polar residues" evidence="1">
    <location>
        <begin position="446"/>
        <end position="465"/>
    </location>
</feature>
<protein>
    <submittedName>
        <fullName evidence="2">Uncharacterized protein</fullName>
    </submittedName>
</protein>
<dbReference type="EMBL" id="JBGMDY010000006">
    <property type="protein sequence ID" value="KAL2330991.1"/>
    <property type="molecule type" value="Genomic_DNA"/>
</dbReference>
<reference evidence="2 3" key="1">
    <citation type="submission" date="2024-08" db="EMBL/GenBank/DDBJ databases">
        <title>Insights into the chromosomal genome structure of Flemingia macrophylla.</title>
        <authorList>
            <person name="Ding Y."/>
            <person name="Zhao Y."/>
            <person name="Bi W."/>
            <person name="Wu M."/>
            <person name="Zhao G."/>
            <person name="Gong Y."/>
            <person name="Li W."/>
            <person name="Zhang P."/>
        </authorList>
    </citation>
    <scope>NUCLEOTIDE SEQUENCE [LARGE SCALE GENOMIC DNA]</scope>
    <source>
        <strain evidence="2">DYQJB</strain>
        <tissue evidence="2">Leaf</tissue>
    </source>
</reference>
<evidence type="ECO:0000313" key="3">
    <source>
        <dbReference type="Proteomes" id="UP001603857"/>
    </source>
</evidence>
<sequence length="465" mass="52209">MEKMQGDSLYLKVKAYQGFLFLSKLLGWRGRARPKKMKSLREVFERKLKKFLSFTKLNENGVGNLNMYPTIGGKHPSHPKPRVEINSNGVHYCELGFGFDSSPVDDDRCLSDTLPIVGLYYASTNATTTVSSPKQRRPPHIATTLPPRSSTPTPPSSPSHEKYESLTNIRSASGTLKLRLSSTNKTNSTPQLNLPPLVESQFNSQPTQHLHQNLVRNLYLLLNQDDKGTKNTKSLTVNDVWSLSHNERVVVEWNDEDQATADSEALLNRFLGYLARDSGIFPISYTSWKKIPKDYKQNVLKDIIQEKAQKNKDNRKKQTIPHTGGSMSLARKKQKMELECGRKVSRGEIWIATHKHANGEFVNEEAKEIGEKIEIYELSGNVSKDISSQDSLAQTLGNQEHCGRVRGLGLGPCPSRLFGNTIRSSRGISSSSPSYRELQNEVFDQESAQPLKVSNHTPTNSEDKE</sequence>
<dbReference type="AlphaFoldDB" id="A0ABD1M5I2"/>
<feature type="region of interest" description="Disordered" evidence="1">
    <location>
        <begin position="308"/>
        <end position="334"/>
    </location>
</feature>
<evidence type="ECO:0000313" key="2">
    <source>
        <dbReference type="EMBL" id="KAL2330991.1"/>
    </source>
</evidence>
<keyword evidence="3" id="KW-1185">Reference proteome</keyword>
<dbReference type="PANTHER" id="PTHR33144">
    <property type="entry name" value="OS10G0409366 PROTEIN-RELATED"/>
    <property type="match status" value="1"/>
</dbReference>
<proteinExistence type="predicted"/>
<evidence type="ECO:0000256" key="1">
    <source>
        <dbReference type="SAM" id="MobiDB-lite"/>
    </source>
</evidence>
<dbReference type="PANTHER" id="PTHR33144:SF45">
    <property type="entry name" value="TRANSPOSASE TNP1_EN_SPM-LIKE DOMAIN-CONTAINING PROTEIN"/>
    <property type="match status" value="1"/>
</dbReference>
<name>A0ABD1M5I2_9FABA</name>